<dbReference type="RefSeq" id="XP_020128068.1">
    <property type="nucleotide sequence ID" value="XM_020276121.1"/>
</dbReference>
<dbReference type="PANTHER" id="PTHR42923:SF17">
    <property type="entry name" value="AMINE OXIDASE DOMAIN-CONTAINING PROTEIN"/>
    <property type="match status" value="1"/>
</dbReference>
<dbReference type="OrthoDB" id="5977668at2759"/>
<dbReference type="InterPro" id="IPR050464">
    <property type="entry name" value="Zeta_carotene_desat/Oxidored"/>
</dbReference>
<keyword evidence="5" id="KW-1185">Reference proteome</keyword>
<dbReference type="SUPFAM" id="SSF51905">
    <property type="entry name" value="FAD/NAD(P)-binding domain"/>
    <property type="match status" value="1"/>
</dbReference>
<dbReference type="Proteomes" id="UP000183809">
    <property type="component" value="Unassembled WGS sequence"/>
</dbReference>
<proteinExistence type="predicted"/>
<dbReference type="Pfam" id="PF01593">
    <property type="entry name" value="Amino_oxidase"/>
    <property type="match status" value="1"/>
</dbReference>
<dbReference type="STRING" id="236234.A0A1J9QTN9"/>
<feature type="domain" description="Amine oxidase" evidence="3">
    <location>
        <begin position="14"/>
        <end position="442"/>
    </location>
</feature>
<evidence type="ECO:0000313" key="5">
    <source>
        <dbReference type="Proteomes" id="UP000183809"/>
    </source>
</evidence>
<name>A0A1J9QTN9_9PEZI</name>
<keyword evidence="2" id="KW-0812">Transmembrane</keyword>
<evidence type="ECO:0000256" key="2">
    <source>
        <dbReference type="SAM" id="Phobius"/>
    </source>
</evidence>
<dbReference type="Gene3D" id="3.30.70.1990">
    <property type="match status" value="1"/>
</dbReference>
<accession>A0A1J9QTN9</accession>
<dbReference type="GO" id="GO:0016491">
    <property type="term" value="F:oxidoreductase activity"/>
    <property type="evidence" value="ECO:0007669"/>
    <property type="project" value="InterPro"/>
</dbReference>
<sequence length="506" mass="56324">MEKKRIAVVGSGITGIGALYALRDTPHEVHLFEAADRLGGHTNTVQFSYEDRKTPVDTGFIVLNTATYPNFIAFLKDINVETVETAMTFGISRDEGAFEWSGTSLPSIFAQRRNLLRLSHWRMIFDIIRFNQFALDLLQDDAGVDLDLSIGEYLDREGYSDSFRDDYLIPMTACVWSTGADKCALEFPALTLIRFLWNHHLLSTISVRPPWLTVKDGARSYINAVMRHFPSDRIHLSAAVKSVANEDGKVVIELPNGQRDIFDDVILACHGDQARSIISASATTEEKEIMSAFHTSPNTVFLHSDLALMPRREAAWSSWNYLTTSSPTALRPKVSNPSAPKGSSSGALSTVSLTYNMNILQHIPVSEYGHVLVTMNPPHMPRPELTQAAIQYAHPLYTAAVVKSQELLPTIQGTRGIWYAGAWTGYGFHEDGFVSGIRVACEGLGGDVPWKRVETKFIRGNKPHFTMKDYIVRILVAILLIWIRLVENAVALVGTWWGSTRKGKVA</sequence>
<keyword evidence="2" id="KW-0472">Membrane</keyword>
<dbReference type="FunFam" id="1.10.405.20:FF:000001">
    <property type="entry name" value="Amine oxidase"/>
    <property type="match status" value="1"/>
</dbReference>
<feature type="transmembrane region" description="Helical" evidence="2">
    <location>
        <begin position="470"/>
        <end position="497"/>
    </location>
</feature>
<dbReference type="InterPro" id="IPR002937">
    <property type="entry name" value="Amino_oxidase"/>
</dbReference>
<feature type="compositionally biased region" description="Polar residues" evidence="1">
    <location>
        <begin position="335"/>
        <end position="345"/>
    </location>
</feature>
<evidence type="ECO:0000256" key="1">
    <source>
        <dbReference type="SAM" id="MobiDB-lite"/>
    </source>
</evidence>
<feature type="region of interest" description="Disordered" evidence="1">
    <location>
        <begin position="325"/>
        <end position="345"/>
    </location>
</feature>
<comment type="caution">
    <text evidence="4">The sequence shown here is derived from an EMBL/GenBank/DDBJ whole genome shotgun (WGS) entry which is preliminary data.</text>
</comment>
<dbReference type="InterPro" id="IPR036188">
    <property type="entry name" value="FAD/NAD-bd_sf"/>
</dbReference>
<evidence type="ECO:0000259" key="3">
    <source>
        <dbReference type="Pfam" id="PF01593"/>
    </source>
</evidence>
<protein>
    <submittedName>
        <fullName evidence="4">Amine oxidase</fullName>
    </submittedName>
</protein>
<evidence type="ECO:0000313" key="4">
    <source>
        <dbReference type="EMBL" id="OJD31808.1"/>
    </source>
</evidence>
<keyword evidence="2" id="KW-1133">Transmembrane helix</keyword>
<dbReference type="Gene3D" id="1.10.405.20">
    <property type="match status" value="1"/>
</dbReference>
<gene>
    <name evidence="4" type="ORF">BKCO1_4400063</name>
</gene>
<dbReference type="GeneID" id="31016382"/>
<dbReference type="Gene3D" id="3.50.50.60">
    <property type="entry name" value="FAD/NAD(P)-binding domain"/>
    <property type="match status" value="1"/>
</dbReference>
<reference evidence="4 5" key="1">
    <citation type="submission" date="2016-10" db="EMBL/GenBank/DDBJ databases">
        <title>Proteomics and genomics reveal pathogen-plant mechanisms compatible with a hemibiotrophic lifestyle of Diplodia corticola.</title>
        <authorList>
            <person name="Fernandes I."/>
            <person name="De Jonge R."/>
            <person name="Van De Peer Y."/>
            <person name="Devreese B."/>
            <person name="Alves A."/>
            <person name="Esteves A.C."/>
        </authorList>
    </citation>
    <scope>NUCLEOTIDE SEQUENCE [LARGE SCALE GENOMIC DNA]</scope>
    <source>
        <strain evidence="4 5">CBS 112549</strain>
    </source>
</reference>
<dbReference type="EMBL" id="MNUE01000044">
    <property type="protein sequence ID" value="OJD31808.1"/>
    <property type="molecule type" value="Genomic_DNA"/>
</dbReference>
<dbReference type="PANTHER" id="PTHR42923">
    <property type="entry name" value="PROTOPORPHYRINOGEN OXIDASE"/>
    <property type="match status" value="1"/>
</dbReference>
<organism evidence="4 5">
    <name type="scientific">Diplodia corticola</name>
    <dbReference type="NCBI Taxonomy" id="236234"/>
    <lineage>
        <taxon>Eukaryota</taxon>
        <taxon>Fungi</taxon>
        <taxon>Dikarya</taxon>
        <taxon>Ascomycota</taxon>
        <taxon>Pezizomycotina</taxon>
        <taxon>Dothideomycetes</taxon>
        <taxon>Dothideomycetes incertae sedis</taxon>
        <taxon>Botryosphaeriales</taxon>
        <taxon>Botryosphaeriaceae</taxon>
        <taxon>Diplodia</taxon>
    </lineage>
</organism>
<dbReference type="AlphaFoldDB" id="A0A1J9QTN9"/>